<name>A0A0E3SAV5_9EURY</name>
<dbReference type="InterPro" id="IPR007829">
    <property type="entry name" value="TM2"/>
</dbReference>
<keyword evidence="9" id="KW-1185">Reference proteome</keyword>
<dbReference type="OrthoDB" id="64860at2157"/>
<dbReference type="PATRIC" id="fig|1434110.4.peg.1803"/>
<protein>
    <recommendedName>
        <fullName evidence="10">TM2 domain-containing protein</fullName>
    </recommendedName>
</protein>
<evidence type="ECO:0000259" key="7">
    <source>
        <dbReference type="Pfam" id="PF13240"/>
    </source>
</evidence>
<evidence type="ECO:0008006" key="10">
    <source>
        <dbReference type="Google" id="ProtNLM"/>
    </source>
</evidence>
<keyword evidence="2 5" id="KW-0812">Transmembrane</keyword>
<evidence type="ECO:0000256" key="5">
    <source>
        <dbReference type="SAM" id="Phobius"/>
    </source>
</evidence>
<organism evidence="8 9">
    <name type="scientific">Methanosarcina horonobensis HB-1 = JCM 15518</name>
    <dbReference type="NCBI Taxonomy" id="1434110"/>
    <lineage>
        <taxon>Archaea</taxon>
        <taxon>Methanobacteriati</taxon>
        <taxon>Methanobacteriota</taxon>
        <taxon>Stenosarchaea group</taxon>
        <taxon>Methanomicrobia</taxon>
        <taxon>Methanosarcinales</taxon>
        <taxon>Methanosarcinaceae</taxon>
        <taxon>Methanosarcina</taxon>
    </lineage>
</organism>
<dbReference type="Proteomes" id="UP000033101">
    <property type="component" value="Chromosome"/>
</dbReference>
<dbReference type="GeneID" id="24830645"/>
<evidence type="ECO:0000256" key="4">
    <source>
        <dbReference type="ARBA" id="ARBA00023136"/>
    </source>
</evidence>
<dbReference type="AlphaFoldDB" id="A0A0E3SAV5"/>
<proteinExistence type="predicted"/>
<dbReference type="STRING" id="1434110.MSHOH_1448"/>
<keyword evidence="4 5" id="KW-0472">Membrane</keyword>
<dbReference type="GO" id="GO:0016020">
    <property type="term" value="C:membrane"/>
    <property type="evidence" value="ECO:0007669"/>
    <property type="project" value="UniProtKB-SubCell"/>
</dbReference>
<evidence type="ECO:0000256" key="3">
    <source>
        <dbReference type="ARBA" id="ARBA00022989"/>
    </source>
</evidence>
<evidence type="ECO:0000256" key="1">
    <source>
        <dbReference type="ARBA" id="ARBA00004141"/>
    </source>
</evidence>
<feature type="domain" description="Zinc-ribbon" evidence="7">
    <location>
        <begin position="3"/>
        <end position="22"/>
    </location>
</feature>
<evidence type="ECO:0000313" key="9">
    <source>
        <dbReference type="Proteomes" id="UP000033101"/>
    </source>
</evidence>
<evidence type="ECO:0000259" key="6">
    <source>
        <dbReference type="Pfam" id="PF05154"/>
    </source>
</evidence>
<evidence type="ECO:0000313" key="8">
    <source>
        <dbReference type="EMBL" id="AKB77931.1"/>
    </source>
</evidence>
<dbReference type="Pfam" id="PF05154">
    <property type="entry name" value="TM2"/>
    <property type="match status" value="1"/>
</dbReference>
<dbReference type="InterPro" id="IPR026870">
    <property type="entry name" value="Zinc_ribbon_dom"/>
</dbReference>
<sequence length="97" mass="10711">MAFCRTCGSEIRDEAEICPKCGVRQPIKRASGKSKVVAGVLAIFLGGFGIHKFYMGKAGQGILYLLFCWTFIPALLGLLEGLMYLLESDESFERRVS</sequence>
<reference evidence="8 9" key="1">
    <citation type="submission" date="2014-07" db="EMBL/GenBank/DDBJ databases">
        <title>Methanogenic archaea and the global carbon cycle.</title>
        <authorList>
            <person name="Henriksen J.R."/>
            <person name="Luke J."/>
            <person name="Reinhart S."/>
            <person name="Benedict M.N."/>
            <person name="Youngblut N.D."/>
            <person name="Metcalf M.E."/>
            <person name="Whitaker R.J."/>
            <person name="Metcalf W.W."/>
        </authorList>
    </citation>
    <scope>NUCLEOTIDE SEQUENCE [LARGE SCALE GENOMIC DNA]</scope>
    <source>
        <strain evidence="8 9">HB-1</strain>
    </source>
</reference>
<feature type="transmembrane region" description="Helical" evidence="5">
    <location>
        <begin position="61"/>
        <end position="86"/>
    </location>
</feature>
<comment type="subcellular location">
    <subcellularLocation>
        <location evidence="1">Membrane</location>
        <topology evidence="1">Multi-pass membrane protein</topology>
    </subcellularLocation>
</comment>
<dbReference type="KEGG" id="mhor:MSHOH_1448"/>
<dbReference type="EMBL" id="CP009516">
    <property type="protein sequence ID" value="AKB77931.1"/>
    <property type="molecule type" value="Genomic_DNA"/>
</dbReference>
<keyword evidence="3 5" id="KW-1133">Transmembrane helix</keyword>
<feature type="transmembrane region" description="Helical" evidence="5">
    <location>
        <begin position="36"/>
        <end position="55"/>
    </location>
</feature>
<accession>A0A0E3SAV5</accession>
<dbReference type="Pfam" id="PF13240">
    <property type="entry name" value="Zn_Ribbon_1"/>
    <property type="match status" value="1"/>
</dbReference>
<dbReference type="HOGENOM" id="CLU_081297_5_1_2"/>
<evidence type="ECO:0000256" key="2">
    <source>
        <dbReference type="ARBA" id="ARBA00022692"/>
    </source>
</evidence>
<dbReference type="RefSeq" id="WP_048138656.1">
    <property type="nucleotide sequence ID" value="NZ_BBCW01000013.1"/>
</dbReference>
<feature type="domain" description="TM2" evidence="6">
    <location>
        <begin position="32"/>
        <end position="79"/>
    </location>
</feature>
<gene>
    <name evidence="8" type="ORF">MSHOH_1448</name>
</gene>